<sequence>MAKKKHILVCRSGAKLMMSEDGSLAYMGGDAYAIGVNEDTRFEELKSEMADMWKFERSSITVKYLLPNTSSNLVTISTDRDIRNMLEFYEDSTTVDVYVFTSTSNATSNVSTTPAIRSKRTKKTVENVSPPGGILSLPGRVIGADQVPRSDVLSRPERVIGADQVPRSDVLSHPERVIGADQVPRSDVLSRPDQVIGADQVPRSDVLSRPERVTGADQVPCSDVLSRPERVIGIDQVPRSDVLSRPERVIGVDQVPRSDVLSHPERVIGVDQVLRSDVLSRPERVIGADQVPRSDVLSRPERVNGVDQVARSDVQSRPRPEPLNELAVYSESEMLKNSKESERFRLAKLWENCLTGVQQQFNSANDFRDTLRKYSVARGFTCIKTENNSNQFSGKCKGKGCPWEIRASKLATSKHFVVRKLNDIHTCGAKRVSST</sequence>
<dbReference type="PANTHER" id="PTHR31066">
    <property type="entry name" value="OS05G0427100 PROTEIN-RELATED"/>
    <property type="match status" value="1"/>
</dbReference>
<dbReference type="Pfam" id="PF03108">
    <property type="entry name" value="DBD_Tnp_Mut"/>
    <property type="match status" value="1"/>
</dbReference>
<accession>A0AAD8GUD0</accession>
<dbReference type="InterPro" id="IPR053198">
    <property type="entry name" value="Gynoecium_Dev_Regulator"/>
</dbReference>
<feature type="domain" description="PB1" evidence="1">
    <location>
        <begin position="19"/>
        <end position="102"/>
    </location>
</feature>
<organism evidence="2 3">
    <name type="scientific">Heracleum sosnowskyi</name>
    <dbReference type="NCBI Taxonomy" id="360622"/>
    <lineage>
        <taxon>Eukaryota</taxon>
        <taxon>Viridiplantae</taxon>
        <taxon>Streptophyta</taxon>
        <taxon>Embryophyta</taxon>
        <taxon>Tracheophyta</taxon>
        <taxon>Spermatophyta</taxon>
        <taxon>Magnoliopsida</taxon>
        <taxon>eudicotyledons</taxon>
        <taxon>Gunneridae</taxon>
        <taxon>Pentapetalae</taxon>
        <taxon>asterids</taxon>
        <taxon>campanulids</taxon>
        <taxon>Apiales</taxon>
        <taxon>Apiaceae</taxon>
        <taxon>Apioideae</taxon>
        <taxon>apioid superclade</taxon>
        <taxon>Tordylieae</taxon>
        <taxon>Tordyliinae</taxon>
        <taxon>Heracleum</taxon>
    </lineage>
</organism>
<dbReference type="SMART" id="SM00666">
    <property type="entry name" value="PB1"/>
    <property type="match status" value="1"/>
</dbReference>
<dbReference type="InterPro" id="IPR004332">
    <property type="entry name" value="Transposase_MuDR"/>
</dbReference>
<gene>
    <name evidence="2" type="ORF">POM88_047675</name>
</gene>
<evidence type="ECO:0000259" key="1">
    <source>
        <dbReference type="SMART" id="SM00666"/>
    </source>
</evidence>
<dbReference type="InterPro" id="IPR000270">
    <property type="entry name" value="PB1_dom"/>
</dbReference>
<dbReference type="SUPFAM" id="SSF54277">
    <property type="entry name" value="CAD &amp; PB1 domains"/>
    <property type="match status" value="1"/>
</dbReference>
<dbReference type="Proteomes" id="UP001237642">
    <property type="component" value="Unassembled WGS sequence"/>
</dbReference>
<comment type="caution">
    <text evidence="2">The sequence shown here is derived from an EMBL/GenBank/DDBJ whole genome shotgun (WGS) entry which is preliminary data.</text>
</comment>
<dbReference type="PANTHER" id="PTHR31066:SF10">
    <property type="entry name" value="OCTICOSAPEPTIDE_PHOX_BEM1P FAMILY PROTEIN"/>
    <property type="match status" value="1"/>
</dbReference>
<dbReference type="EMBL" id="JAUIZM010000011">
    <property type="protein sequence ID" value="KAK1354419.1"/>
    <property type="molecule type" value="Genomic_DNA"/>
</dbReference>
<reference evidence="2" key="1">
    <citation type="submission" date="2023-02" db="EMBL/GenBank/DDBJ databases">
        <title>Genome of toxic invasive species Heracleum sosnowskyi carries increased number of genes despite the absence of recent whole-genome duplications.</title>
        <authorList>
            <person name="Schelkunov M."/>
            <person name="Shtratnikova V."/>
            <person name="Makarenko M."/>
            <person name="Klepikova A."/>
            <person name="Omelchenko D."/>
            <person name="Novikova G."/>
            <person name="Obukhova E."/>
            <person name="Bogdanov V."/>
            <person name="Penin A."/>
            <person name="Logacheva M."/>
        </authorList>
    </citation>
    <scope>NUCLEOTIDE SEQUENCE</scope>
    <source>
        <strain evidence="2">Hsosn_3</strain>
        <tissue evidence="2">Leaf</tissue>
    </source>
</reference>
<dbReference type="AlphaFoldDB" id="A0AAD8GUD0"/>
<keyword evidence="3" id="KW-1185">Reference proteome</keyword>
<protein>
    <submittedName>
        <fullName evidence="2">PB1 domain-containing protein</fullName>
    </submittedName>
</protein>
<proteinExistence type="predicted"/>
<evidence type="ECO:0000313" key="3">
    <source>
        <dbReference type="Proteomes" id="UP001237642"/>
    </source>
</evidence>
<reference evidence="2" key="2">
    <citation type="submission" date="2023-05" db="EMBL/GenBank/DDBJ databases">
        <authorList>
            <person name="Schelkunov M.I."/>
        </authorList>
    </citation>
    <scope>NUCLEOTIDE SEQUENCE</scope>
    <source>
        <strain evidence="2">Hsosn_3</strain>
        <tissue evidence="2">Leaf</tissue>
    </source>
</reference>
<dbReference type="Gene3D" id="3.10.20.90">
    <property type="entry name" value="Phosphatidylinositol 3-kinase Catalytic Subunit, Chain A, domain 1"/>
    <property type="match status" value="1"/>
</dbReference>
<evidence type="ECO:0000313" key="2">
    <source>
        <dbReference type="EMBL" id="KAK1354419.1"/>
    </source>
</evidence>
<dbReference type="Pfam" id="PF00564">
    <property type="entry name" value="PB1"/>
    <property type="match status" value="1"/>
</dbReference>
<name>A0AAD8GUD0_9APIA</name>